<protein>
    <submittedName>
        <fullName evidence="1">Uncharacterized protein</fullName>
    </submittedName>
</protein>
<gene>
    <name evidence="1" type="ORF">SCLCIDRAFT_29895</name>
</gene>
<dbReference type="EMBL" id="KN822123">
    <property type="protein sequence ID" value="KIM56107.1"/>
    <property type="molecule type" value="Genomic_DNA"/>
</dbReference>
<dbReference type="Proteomes" id="UP000053989">
    <property type="component" value="Unassembled WGS sequence"/>
</dbReference>
<keyword evidence="2" id="KW-1185">Reference proteome</keyword>
<sequence length="257" mass="28670">MEEVGKIPLLRKTARTKQHQFSIDICLIACGVRQVYLSTCKRALALPDPVHTFSALLGSLRDKSALFRDVVLWNDPIHMQTFFINTKLFDEKVIDSSMNPIFVRLDEDLTESASPPDEVKDVLLGMRAAMASQGALSFFLPDNLTQIVLVPLAAVLIDYPVAYMPVSPSQTAFLGAEPLDVYEVAFSLDIVDSPSTNTRDFTFLKFSCPRKLADTCPRLSHTHLVQRLEDIFTPRLDKIGAGIAVRHHTETLDRVAL</sequence>
<dbReference type="AlphaFoldDB" id="A0A0C2ZUC7"/>
<dbReference type="InParanoid" id="A0A0C2ZUC7"/>
<evidence type="ECO:0000313" key="2">
    <source>
        <dbReference type="Proteomes" id="UP000053989"/>
    </source>
</evidence>
<name>A0A0C2ZUC7_9AGAM</name>
<dbReference type="OrthoDB" id="3267419at2759"/>
<accession>A0A0C2ZUC7</accession>
<evidence type="ECO:0000313" key="1">
    <source>
        <dbReference type="EMBL" id="KIM56107.1"/>
    </source>
</evidence>
<dbReference type="HOGENOM" id="CLU_086728_0_0_1"/>
<reference evidence="2" key="2">
    <citation type="submission" date="2015-01" db="EMBL/GenBank/DDBJ databases">
        <title>Evolutionary Origins and Diversification of the Mycorrhizal Mutualists.</title>
        <authorList>
            <consortium name="DOE Joint Genome Institute"/>
            <consortium name="Mycorrhizal Genomics Consortium"/>
            <person name="Kohler A."/>
            <person name="Kuo A."/>
            <person name="Nagy L.G."/>
            <person name="Floudas D."/>
            <person name="Copeland A."/>
            <person name="Barry K.W."/>
            <person name="Cichocki N."/>
            <person name="Veneault-Fourrey C."/>
            <person name="LaButti K."/>
            <person name="Lindquist E.A."/>
            <person name="Lipzen A."/>
            <person name="Lundell T."/>
            <person name="Morin E."/>
            <person name="Murat C."/>
            <person name="Riley R."/>
            <person name="Ohm R."/>
            <person name="Sun H."/>
            <person name="Tunlid A."/>
            <person name="Henrissat B."/>
            <person name="Grigoriev I.V."/>
            <person name="Hibbett D.S."/>
            <person name="Martin F."/>
        </authorList>
    </citation>
    <scope>NUCLEOTIDE SEQUENCE [LARGE SCALE GENOMIC DNA]</scope>
    <source>
        <strain evidence="2">Foug A</strain>
    </source>
</reference>
<proteinExistence type="predicted"/>
<reference evidence="1 2" key="1">
    <citation type="submission" date="2014-04" db="EMBL/GenBank/DDBJ databases">
        <authorList>
            <consortium name="DOE Joint Genome Institute"/>
            <person name="Kuo A."/>
            <person name="Kohler A."/>
            <person name="Nagy L.G."/>
            <person name="Floudas D."/>
            <person name="Copeland A."/>
            <person name="Barry K.W."/>
            <person name="Cichocki N."/>
            <person name="Veneault-Fourrey C."/>
            <person name="LaButti K."/>
            <person name="Lindquist E.A."/>
            <person name="Lipzen A."/>
            <person name="Lundell T."/>
            <person name="Morin E."/>
            <person name="Murat C."/>
            <person name="Sun H."/>
            <person name="Tunlid A."/>
            <person name="Henrissat B."/>
            <person name="Grigoriev I.V."/>
            <person name="Hibbett D.S."/>
            <person name="Martin F."/>
            <person name="Nordberg H.P."/>
            <person name="Cantor M.N."/>
            <person name="Hua S.X."/>
        </authorList>
    </citation>
    <scope>NUCLEOTIDE SEQUENCE [LARGE SCALE GENOMIC DNA]</scope>
    <source>
        <strain evidence="1 2">Foug A</strain>
    </source>
</reference>
<organism evidence="1 2">
    <name type="scientific">Scleroderma citrinum Foug A</name>
    <dbReference type="NCBI Taxonomy" id="1036808"/>
    <lineage>
        <taxon>Eukaryota</taxon>
        <taxon>Fungi</taxon>
        <taxon>Dikarya</taxon>
        <taxon>Basidiomycota</taxon>
        <taxon>Agaricomycotina</taxon>
        <taxon>Agaricomycetes</taxon>
        <taxon>Agaricomycetidae</taxon>
        <taxon>Boletales</taxon>
        <taxon>Sclerodermatineae</taxon>
        <taxon>Sclerodermataceae</taxon>
        <taxon>Scleroderma</taxon>
    </lineage>
</organism>